<feature type="transmembrane region" description="Helical" evidence="2">
    <location>
        <begin position="205"/>
        <end position="224"/>
    </location>
</feature>
<protein>
    <submittedName>
        <fullName evidence="3">Uncharacterized protein</fullName>
    </submittedName>
</protein>
<evidence type="ECO:0000313" key="4">
    <source>
        <dbReference type="Proteomes" id="UP001166286"/>
    </source>
</evidence>
<dbReference type="EMBL" id="JAFEKC020000017">
    <property type="protein sequence ID" value="KAK0510250.1"/>
    <property type="molecule type" value="Genomic_DNA"/>
</dbReference>
<evidence type="ECO:0000256" key="2">
    <source>
        <dbReference type="SAM" id="Phobius"/>
    </source>
</evidence>
<evidence type="ECO:0000256" key="1">
    <source>
        <dbReference type="SAM" id="MobiDB-lite"/>
    </source>
</evidence>
<feature type="compositionally biased region" description="Basic residues" evidence="1">
    <location>
        <begin position="463"/>
        <end position="475"/>
    </location>
</feature>
<dbReference type="AlphaFoldDB" id="A0AA39QW31"/>
<keyword evidence="4" id="KW-1185">Reference proteome</keyword>
<feature type="transmembrane region" description="Helical" evidence="2">
    <location>
        <begin position="27"/>
        <end position="45"/>
    </location>
</feature>
<keyword evidence="2" id="KW-0472">Membrane</keyword>
<name>A0AA39QW31_9LECA</name>
<feature type="transmembrane region" description="Helical" evidence="2">
    <location>
        <begin position="311"/>
        <end position="330"/>
    </location>
</feature>
<keyword evidence="2" id="KW-1133">Transmembrane helix</keyword>
<gene>
    <name evidence="3" type="ORF">JMJ35_007644</name>
</gene>
<evidence type="ECO:0000313" key="3">
    <source>
        <dbReference type="EMBL" id="KAK0510250.1"/>
    </source>
</evidence>
<dbReference type="InterPro" id="IPR011990">
    <property type="entry name" value="TPR-like_helical_dom_sf"/>
</dbReference>
<reference evidence="3" key="1">
    <citation type="submission" date="2023-03" db="EMBL/GenBank/DDBJ databases">
        <title>Complete genome of Cladonia borealis.</title>
        <authorList>
            <person name="Park H."/>
        </authorList>
    </citation>
    <scope>NUCLEOTIDE SEQUENCE</scope>
    <source>
        <strain evidence="3">ANT050790</strain>
    </source>
</reference>
<proteinExistence type="predicted"/>
<feature type="transmembrane region" description="Helical" evidence="2">
    <location>
        <begin position="287"/>
        <end position="305"/>
    </location>
</feature>
<dbReference type="Gene3D" id="1.25.40.10">
    <property type="entry name" value="Tetratricopeptide repeat domain"/>
    <property type="match status" value="1"/>
</dbReference>
<feature type="region of interest" description="Disordered" evidence="1">
    <location>
        <begin position="453"/>
        <end position="475"/>
    </location>
</feature>
<dbReference type="Proteomes" id="UP001166286">
    <property type="component" value="Unassembled WGS sequence"/>
</dbReference>
<feature type="transmembrane region" description="Helical" evidence="2">
    <location>
        <begin position="179"/>
        <end position="199"/>
    </location>
</feature>
<keyword evidence="2" id="KW-0812">Transmembrane</keyword>
<comment type="caution">
    <text evidence="3">The sequence shown here is derived from an EMBL/GenBank/DDBJ whole genome shotgun (WGS) entry which is preliminary data.</text>
</comment>
<accession>A0AA39QW31</accession>
<sequence length="475" mass="53205">MAPLLLHRLFNTTVPAEEFNTQWTDPAGVFSVLLILGAPVIKCALAQVVGSRITPIAFSFGWVGYSVAAVIDGVGVNRLMPPPDTDCTVMNGDNGYTRKNTSWIIGRIMRDYDHWMDDEVRTTTADMLAQKEQEERDAKIRVEPGSGDGNRIKPRTRVGLCVAFYRAEPAKVGTGGEDFVYYSGFFVMGFQLGIAAIPMGFFGDWSILMVTGAAIILAIITGSLEQWRREKWACRDENKRRTVVITRGNGAQHAIIVNSDRVGLDLEDLSAGTANVEHSASVCTRGILVLLALLWICLLIAAAGIEKNTWFLLAVGGLGILQNIYVAAWWRKPVQFGVPLTYDGLVAEPKTMKTLYNVEQRQAGLGQHLRSIFFPGGSLRDEEEVAWAYLAGKTKYSDRIERLRNNGQLDNAEEWQAFVIRSLAQELGEQHRYTLENMAIHALILRNLGRDDEAGDEEEEIHKRRKRRRHRRRSR</sequence>
<organism evidence="3 4">
    <name type="scientific">Cladonia borealis</name>
    <dbReference type="NCBI Taxonomy" id="184061"/>
    <lineage>
        <taxon>Eukaryota</taxon>
        <taxon>Fungi</taxon>
        <taxon>Dikarya</taxon>
        <taxon>Ascomycota</taxon>
        <taxon>Pezizomycotina</taxon>
        <taxon>Lecanoromycetes</taxon>
        <taxon>OSLEUM clade</taxon>
        <taxon>Lecanoromycetidae</taxon>
        <taxon>Lecanorales</taxon>
        <taxon>Lecanorineae</taxon>
        <taxon>Cladoniaceae</taxon>
        <taxon>Cladonia</taxon>
    </lineage>
</organism>